<feature type="coiled-coil region" evidence="1">
    <location>
        <begin position="27"/>
        <end position="72"/>
    </location>
</feature>
<dbReference type="RefSeq" id="WP_132241909.1">
    <property type="nucleotide sequence ID" value="NZ_SLWV01000001.1"/>
</dbReference>
<comment type="caution">
    <text evidence="3">The sequence shown here is derived from an EMBL/GenBank/DDBJ whole genome shotgun (WGS) entry which is preliminary data.</text>
</comment>
<accession>A0A4R2L0U3</accession>
<name>A0A4R2L0U3_9FIRM</name>
<dbReference type="Proteomes" id="UP000294919">
    <property type="component" value="Unassembled WGS sequence"/>
</dbReference>
<sequence>MDFDKIISILLPLIFFIGQVIFKKDNKEKLKHKNDAKKDKKNDYRDKGNKYIKGFEEKAQGLKDEIHSTLENMEVDDYKGQAPMIYEAKVENDHRQVNVKGIPDVNTSNKSIEIKETAIKEEIRDVICEREIGKKGILINKNNLIYGIIMSEILEKPKSLRR</sequence>
<proteinExistence type="predicted"/>
<keyword evidence="2" id="KW-0812">Transmembrane</keyword>
<gene>
    <name evidence="3" type="ORF">EV214_101282</name>
</gene>
<evidence type="ECO:0000256" key="2">
    <source>
        <dbReference type="SAM" id="Phobius"/>
    </source>
</evidence>
<keyword evidence="2" id="KW-0472">Membrane</keyword>
<keyword evidence="1" id="KW-0175">Coiled coil</keyword>
<keyword evidence="4" id="KW-1185">Reference proteome</keyword>
<feature type="transmembrane region" description="Helical" evidence="2">
    <location>
        <begin position="6"/>
        <end position="22"/>
    </location>
</feature>
<dbReference type="EMBL" id="SLWV01000001">
    <property type="protein sequence ID" value="TCO80044.1"/>
    <property type="molecule type" value="Genomic_DNA"/>
</dbReference>
<evidence type="ECO:0000256" key="1">
    <source>
        <dbReference type="SAM" id="Coils"/>
    </source>
</evidence>
<dbReference type="AlphaFoldDB" id="A0A4R2L0U3"/>
<evidence type="ECO:0000313" key="3">
    <source>
        <dbReference type="EMBL" id="TCO80044.1"/>
    </source>
</evidence>
<dbReference type="OrthoDB" id="1958145at2"/>
<protein>
    <submittedName>
        <fullName evidence="3">Uncharacterized protein</fullName>
    </submittedName>
</protein>
<reference evidence="3 4" key="1">
    <citation type="submission" date="2019-03" db="EMBL/GenBank/DDBJ databases">
        <title>Genomic Encyclopedia of Type Strains, Phase IV (KMG-IV): sequencing the most valuable type-strain genomes for metagenomic binning, comparative biology and taxonomic classification.</title>
        <authorList>
            <person name="Goeker M."/>
        </authorList>
    </citation>
    <scope>NUCLEOTIDE SEQUENCE [LARGE SCALE GENOMIC DNA]</scope>
    <source>
        <strain evidence="3 4">DSM 102940</strain>
    </source>
</reference>
<organism evidence="3 4">
    <name type="scientific">Marinisporobacter balticus</name>
    <dbReference type="NCBI Taxonomy" id="2018667"/>
    <lineage>
        <taxon>Bacteria</taxon>
        <taxon>Bacillati</taxon>
        <taxon>Bacillota</taxon>
        <taxon>Clostridia</taxon>
        <taxon>Peptostreptococcales</taxon>
        <taxon>Thermotaleaceae</taxon>
        <taxon>Marinisporobacter</taxon>
    </lineage>
</organism>
<evidence type="ECO:0000313" key="4">
    <source>
        <dbReference type="Proteomes" id="UP000294919"/>
    </source>
</evidence>
<keyword evidence="2" id="KW-1133">Transmembrane helix</keyword>